<accession>A0A653A7E4</accession>
<proteinExistence type="predicted"/>
<dbReference type="AlphaFoldDB" id="A0A653A7E4"/>
<name>A0A653A7E4_UNCDX</name>
<organism evidence="1">
    <name type="scientific">Uncultured Desulfatiglans sp</name>
    <dbReference type="NCBI Taxonomy" id="1748965"/>
    <lineage>
        <taxon>Bacteria</taxon>
        <taxon>Pseudomonadati</taxon>
        <taxon>Thermodesulfobacteriota</taxon>
        <taxon>Desulfobacteria</taxon>
        <taxon>Desulfatiglandales</taxon>
        <taxon>Desulfatiglandaceae</taxon>
        <taxon>Desulfatiglans</taxon>
        <taxon>environmental samples</taxon>
    </lineage>
</organism>
<evidence type="ECO:0000313" key="1">
    <source>
        <dbReference type="EMBL" id="VBB43904.1"/>
    </source>
</evidence>
<sequence length="74" mass="7905">MRLVLRPFRLEGCSFALSTTGTVIAFFYSLEKGLTGPLGHASRGSEPVAKTAVLTGSAVPSSLRWAPFSPWHAN</sequence>
<dbReference type="EMBL" id="UPXX01000027">
    <property type="protein sequence ID" value="VBB43904.1"/>
    <property type="molecule type" value="Genomic_DNA"/>
</dbReference>
<protein>
    <submittedName>
        <fullName evidence="1">Uncharacterized protein</fullName>
    </submittedName>
</protein>
<gene>
    <name evidence="1" type="ORF">TRIP_B330088</name>
</gene>
<reference evidence="1" key="1">
    <citation type="submission" date="2018-07" db="EMBL/GenBank/DDBJ databases">
        <authorList>
            <consortium name="Genoscope - CEA"/>
            <person name="William W."/>
        </authorList>
    </citation>
    <scope>NUCLEOTIDE SEQUENCE</scope>
    <source>
        <strain evidence="1">IK1</strain>
    </source>
</reference>